<dbReference type="GO" id="GO:0006457">
    <property type="term" value="P:protein folding"/>
    <property type="evidence" value="ECO:0007669"/>
    <property type="project" value="TreeGrafter"/>
</dbReference>
<reference evidence="5" key="1">
    <citation type="submission" date="2021-01" db="EMBL/GenBank/DDBJ databases">
        <authorList>
            <person name="Corre E."/>
            <person name="Pelletier E."/>
            <person name="Niang G."/>
            <person name="Scheremetjew M."/>
            <person name="Finn R."/>
            <person name="Kale V."/>
            <person name="Holt S."/>
            <person name="Cochrane G."/>
            <person name="Meng A."/>
            <person name="Brown T."/>
            <person name="Cohen L."/>
        </authorList>
    </citation>
    <scope>NUCLEOTIDE SEQUENCE</scope>
    <source>
        <strain evidence="5">CCMP645</strain>
    </source>
</reference>
<keyword evidence="2" id="KW-0963">Cytoplasm</keyword>
<dbReference type="CDD" id="cd06467">
    <property type="entry name" value="p23_NUDC_like"/>
    <property type="match status" value="1"/>
</dbReference>
<sequence>MGDDCPMSPRSLFELRGVCAAAGLSQHALGCLIDANLPVRDLVRSEAAAMANAKRAGLTMEERGKLREALRRHSETVLSAEEPAIVDIDDDAEAHAMVAAQLALARERRANRAKGESNGNGGNGRHGGGGGGGDIVVRNGNVLERYRWTQELNELTLAVALPPGTRKHEVVCKIGVQSLRIGVRGADPIVDGTLHARIDVDSAIWQLQDSHKLIVNMQKLGVDKQAWWPCLLKGEPEINTMKCEVGESTNLLSTDGEKRYRVEKIELPEMKDGKKLTPEEAEAAWKEFFIKFPDWHAYELSIDANGTVKKDGTEMTIEEALVEKLSKNVDASAAEWEKPTS</sequence>
<gene>
    <name evidence="5" type="ORF">PCAR00345_LOCUS16755</name>
</gene>
<dbReference type="InterPro" id="IPR037898">
    <property type="entry name" value="NudC_fam"/>
</dbReference>
<dbReference type="Gene3D" id="2.60.40.790">
    <property type="match status" value="1"/>
</dbReference>
<evidence type="ECO:0000259" key="4">
    <source>
        <dbReference type="PROSITE" id="PS51203"/>
    </source>
</evidence>
<dbReference type="PROSITE" id="PS51203">
    <property type="entry name" value="CS"/>
    <property type="match status" value="1"/>
</dbReference>
<dbReference type="AlphaFoldDB" id="A0A7S4BF95"/>
<protein>
    <recommendedName>
        <fullName evidence="4">CS domain-containing protein</fullName>
    </recommendedName>
</protein>
<evidence type="ECO:0000256" key="1">
    <source>
        <dbReference type="ARBA" id="ARBA00004496"/>
    </source>
</evidence>
<name>A0A7S4BF95_CHRCT</name>
<evidence type="ECO:0000256" key="3">
    <source>
        <dbReference type="SAM" id="MobiDB-lite"/>
    </source>
</evidence>
<feature type="compositionally biased region" description="Gly residues" evidence="3">
    <location>
        <begin position="118"/>
        <end position="133"/>
    </location>
</feature>
<evidence type="ECO:0000313" key="5">
    <source>
        <dbReference type="EMBL" id="CAE0764143.1"/>
    </source>
</evidence>
<dbReference type="PANTHER" id="PTHR12356">
    <property type="entry name" value="NUCLEAR MOVEMENT PROTEIN NUDC"/>
    <property type="match status" value="1"/>
</dbReference>
<dbReference type="SUPFAM" id="SSF49764">
    <property type="entry name" value="HSP20-like chaperones"/>
    <property type="match status" value="1"/>
</dbReference>
<dbReference type="GO" id="GO:0005737">
    <property type="term" value="C:cytoplasm"/>
    <property type="evidence" value="ECO:0007669"/>
    <property type="project" value="UniProtKB-SubCell"/>
</dbReference>
<dbReference type="GO" id="GO:0051082">
    <property type="term" value="F:unfolded protein binding"/>
    <property type="evidence" value="ECO:0007669"/>
    <property type="project" value="TreeGrafter"/>
</dbReference>
<proteinExistence type="predicted"/>
<dbReference type="EMBL" id="HBIZ01026448">
    <property type="protein sequence ID" value="CAE0764143.1"/>
    <property type="molecule type" value="Transcribed_RNA"/>
</dbReference>
<dbReference type="InterPro" id="IPR008978">
    <property type="entry name" value="HSP20-like_chaperone"/>
</dbReference>
<dbReference type="InterPro" id="IPR007052">
    <property type="entry name" value="CS_dom"/>
</dbReference>
<accession>A0A7S4BF95</accession>
<evidence type="ECO:0000256" key="2">
    <source>
        <dbReference type="ARBA" id="ARBA00022490"/>
    </source>
</evidence>
<dbReference type="PANTHER" id="PTHR12356:SF3">
    <property type="entry name" value="NUCLEAR MIGRATION PROTEIN NUDC"/>
    <property type="match status" value="1"/>
</dbReference>
<organism evidence="5">
    <name type="scientific">Chrysotila carterae</name>
    <name type="common">Marine alga</name>
    <name type="synonym">Syracosphaera carterae</name>
    <dbReference type="NCBI Taxonomy" id="13221"/>
    <lineage>
        <taxon>Eukaryota</taxon>
        <taxon>Haptista</taxon>
        <taxon>Haptophyta</taxon>
        <taxon>Prymnesiophyceae</taxon>
        <taxon>Isochrysidales</taxon>
        <taxon>Isochrysidaceae</taxon>
        <taxon>Chrysotila</taxon>
    </lineage>
</organism>
<dbReference type="Pfam" id="PF04969">
    <property type="entry name" value="CS"/>
    <property type="match status" value="1"/>
</dbReference>
<feature type="region of interest" description="Disordered" evidence="3">
    <location>
        <begin position="109"/>
        <end position="133"/>
    </location>
</feature>
<feature type="domain" description="CS" evidence="4">
    <location>
        <begin position="141"/>
        <end position="232"/>
    </location>
</feature>
<comment type="subcellular location">
    <subcellularLocation>
        <location evidence="1">Cytoplasm</location>
    </subcellularLocation>
</comment>